<keyword evidence="1" id="KW-0812">Transmembrane</keyword>
<accession>A0A8H6E404</accession>
<keyword evidence="3" id="KW-1185">Reference proteome</keyword>
<organism evidence="2 3">
    <name type="scientific">Petromyces alliaceus</name>
    <name type="common">Aspergillus alliaceus</name>
    <dbReference type="NCBI Taxonomy" id="209559"/>
    <lineage>
        <taxon>Eukaryota</taxon>
        <taxon>Fungi</taxon>
        <taxon>Dikarya</taxon>
        <taxon>Ascomycota</taxon>
        <taxon>Pezizomycotina</taxon>
        <taxon>Eurotiomycetes</taxon>
        <taxon>Eurotiomycetidae</taxon>
        <taxon>Eurotiales</taxon>
        <taxon>Aspergillaceae</taxon>
        <taxon>Aspergillus</taxon>
        <taxon>Aspergillus subgen. Circumdati</taxon>
    </lineage>
</organism>
<evidence type="ECO:0000256" key="1">
    <source>
        <dbReference type="SAM" id="Phobius"/>
    </source>
</evidence>
<protein>
    <submittedName>
        <fullName evidence="2">Uncharacterized protein</fullName>
    </submittedName>
</protein>
<evidence type="ECO:0000313" key="2">
    <source>
        <dbReference type="EMBL" id="KAF5858569.1"/>
    </source>
</evidence>
<proteinExistence type="predicted"/>
<reference evidence="2 3" key="1">
    <citation type="submission" date="2019-04" db="EMBL/GenBank/DDBJ databases">
        <title>Aspergillus burnettii sp. nov., novel species from soil in southeast Queensland.</title>
        <authorList>
            <person name="Gilchrist C.L.M."/>
            <person name="Pitt J.I."/>
            <person name="Lange L."/>
            <person name="Lacey H.J."/>
            <person name="Vuong D."/>
            <person name="Midgley D.J."/>
            <person name="Greenfield P."/>
            <person name="Bradbury M."/>
            <person name="Lacey E."/>
            <person name="Busk P.K."/>
            <person name="Pilgaard B."/>
            <person name="Chooi Y.H."/>
            <person name="Piggott A.M."/>
        </authorList>
    </citation>
    <scope>NUCLEOTIDE SEQUENCE [LARGE SCALE GENOMIC DNA]</scope>
    <source>
        <strain evidence="2 3">FRR 5400</strain>
    </source>
</reference>
<dbReference type="EMBL" id="SPNV01000200">
    <property type="protein sequence ID" value="KAF5858569.1"/>
    <property type="molecule type" value="Genomic_DNA"/>
</dbReference>
<evidence type="ECO:0000313" key="3">
    <source>
        <dbReference type="Proteomes" id="UP000541154"/>
    </source>
</evidence>
<dbReference type="AlphaFoldDB" id="A0A8H6E404"/>
<sequence>MPVLSTTADVSLTFTFSAFFYLLVVYPQRTNQIWLTSVLPDDLVKKYTEYAHGNSQGERRIVLDKYMLPDMFLVNNLHVVPREDLLERSLNTVKEQAEIAQRESEQLCILIFGHRDEDLSVFIGGVEGPHKGPPTLTMGNLSRLLPKDLARPLNVTGITAASDKNLSYFWPISKSIDRASGGLAASVILQCLIDAEEAAEEATLHPTYAALSD</sequence>
<comment type="caution">
    <text evidence="2">The sequence shown here is derived from an EMBL/GenBank/DDBJ whole genome shotgun (WGS) entry which is preliminary data.</text>
</comment>
<feature type="transmembrane region" description="Helical" evidence="1">
    <location>
        <begin position="6"/>
        <end position="26"/>
    </location>
</feature>
<keyword evidence="1" id="KW-0472">Membrane</keyword>
<name>A0A8H6E404_PETAA</name>
<dbReference type="Proteomes" id="UP000541154">
    <property type="component" value="Unassembled WGS sequence"/>
</dbReference>
<keyword evidence="1" id="KW-1133">Transmembrane helix</keyword>
<gene>
    <name evidence="2" type="ORF">ETB97_004253</name>
</gene>